<dbReference type="FunFam" id="2.20.100.10:FF:000015">
    <property type="entry name" value="Thrombospondin, type I, domain containing 7A"/>
    <property type="match status" value="1"/>
</dbReference>
<dbReference type="Pfam" id="PF23308">
    <property type="entry name" value="TSP1_TSH7A-B_C"/>
    <property type="match status" value="1"/>
</dbReference>
<feature type="compositionally biased region" description="Basic and acidic residues" evidence="9">
    <location>
        <begin position="296"/>
        <end position="317"/>
    </location>
</feature>
<comment type="subcellular location">
    <subcellularLocation>
        <location evidence="1">Membrane</location>
        <topology evidence="1">Single-pass type I membrane protein</topology>
    </subcellularLocation>
</comment>
<evidence type="ECO:0000256" key="3">
    <source>
        <dbReference type="ARBA" id="ARBA00022729"/>
    </source>
</evidence>
<sequence length="1952" mass="216462">MYLCIAVCCVCLPIGPWGRCMGNECGPGGSQSRAVWCAHSEGWTTLHTNCEQATRPHNQQGCFRVCDWHKDMYDWQLGAWNQCVPVAMRSNAGMQRYAAAVAAGVCTRGEEGIQTREVACVQKSDAAPAEDAICEYFEPKPRLEQACLIPCPRDCVVSEFSPWTSCSKTCGTGLQNRIRYVLAPPLFGGAACPNLTEFQTCQPGICEGEESLYSLRLGPWGPCGVPLPRQVRQAHREISREGDSPDRGIGTPSREADTLDSDTPTRDGGTPGRDTPSREGDTPGREKPPREGVMPDGDKPYRERDTPVREKPSREGDTLGSDKPSRERDTPVREKPSRERDTSGREKAFREGGTPDGDKPSRERDAPGRGRDKLPRDKPSKDSDTSGRGGDKLPRDGDTPALDNPSKEGDTPDRSRDKPAREAKKAAKGNEKPNREADKLARANRKLRKLIRKQERASRQVDRPKRQKKAKNKEKREKIREKARERLRSEKGKVKDPETRELLKKKRTKNRQNRPGGKSWDIQMGYRTREVTCVHKSGDTEALSLCSQDSLPVTYQACVMTRDCEVSGWSEWSACSKQCYDLNGPKGERVRTRRVSQFTVGHDGAECPELEEKEACSPGDGAPPCTVYSWKSTEWTECRVDTLLSQQDRRRGNQTGLCGGGIQGREVYCVQAGADTPSNLSALRSREALRPVDNDLCLGIPPNTTQLCQIACPVECEVSAWSAWGPCTFENCQDQTAKKGFKLRKRRISNEPTGGTGNCPHLVEAIPCEEPSCYDWLLLRLEECLPDNVKECGPGTQIPQVQCVNSDGDFVERQLCRDAILPMPTICEVPCPKDCALSPWTPWSLCSHTCSGKNTEGRQTRARSILAYNAGEATAKVVAWITVMQGAPLLSMVPPIFGGVQCPNATSLQEVRSCNDHPCTVYHWQTGPWGQCIEDASIPTSANGSGGGGQARGGEEAACSVGMQTRKVICVRVNVGQVPPKKCPESLRPDTVRPCLLPCRRDCIITPYSDWSPCPLTCQAGGKIKKKQSRKRLIIQVPANGGQDCPELLSQQRECEGPSVCQGYRWKTHKWRRCQLVPWALRQDSPGAQEACGPGLQARAVSCRKQDGGQADIEECLKFASPMPDLTQQCQNPCQEDCQLTAWSKFSSCTADCVGVRTRKRLLVGKSKKRDQCKNNQLYPVTETQYCPCNKYNAQPMGNWSDCILPEGGRLEGQLGMKVQGDIKECGQGYRYQAMVCYDQDNRLVETSRCNSHGYIEEACIIPCPSDCKLSEWSNWSRCSKSCGSGVKVRSKWLREKPYNGGRPCPKLDHVNQVYEVVPCLSDCGQYVWLAEPWSVWKVSNVDLKENCGEGVQTRKVRCMLNTIDGPSDQVEDYLCDPEEMSLGARDNRLPCPEDCVLSDWGSWTSCPLPCSANRTRERSAYPLRQPGQDKLCPDTQETEPCRYNANCFHYSYNITDWSTCQLSERAVCGGGVKTRMLDCVRSDGKSVDLKFCKELGLERKWQMNASCVVECPVNCQLSDWSLWSECSHSCGLAGKLWRRRVVLQAPQGDGRPCPPQVEQWKPCPVKPCYRWRYSPWSQCTSDFTSFFLFSLSISLSVSLSLSLSLSLFALPCEEQQPAALRAHGARCGDGLRYRNVTCFVSDGSGREVGSPVDEELCGDLEQGVEGVKLVVLEESCTVPCPGECYLTDWTAWGPCQLNCIAGADLGLGSVQVRSRAVVAQEPENLLECPEQEWEARPCTEGQCFEYKWMTGSWRSSSRQVWCQRSDGLNVTGGCPLTTKPMSDRSCDPPCKKPRSLCTEVIPPRINNKMVCVIPPGHRNMQAGVCGCEDGYTEVMTSDGVLDQCTVIPVLEIPTAGDNRADVKTIRASFNPTQPAGHSPGRVGRTWFLQPFGQDGKLKTWVYGVAAGVFVLLVFIVSMTYLACKKPKKPQRRQMNNRLKPLTLAYDGDADM</sequence>
<keyword evidence="8" id="KW-0325">Glycoprotein</keyword>
<evidence type="ECO:0000313" key="13">
    <source>
        <dbReference type="EMBL" id="KAK0147715.1"/>
    </source>
</evidence>
<feature type="compositionally biased region" description="Basic and acidic residues" evidence="9">
    <location>
        <begin position="452"/>
        <end position="464"/>
    </location>
</feature>
<dbReference type="PROSITE" id="PS51370">
    <property type="entry name" value="R"/>
    <property type="match status" value="1"/>
</dbReference>
<keyword evidence="2 10" id="KW-0812">Transmembrane</keyword>
<organism evidence="13 14">
    <name type="scientific">Merluccius polli</name>
    <name type="common">Benguela hake</name>
    <name type="synonym">Merluccius cadenati</name>
    <dbReference type="NCBI Taxonomy" id="89951"/>
    <lineage>
        <taxon>Eukaryota</taxon>
        <taxon>Metazoa</taxon>
        <taxon>Chordata</taxon>
        <taxon>Craniata</taxon>
        <taxon>Vertebrata</taxon>
        <taxon>Euteleostomi</taxon>
        <taxon>Actinopterygii</taxon>
        <taxon>Neopterygii</taxon>
        <taxon>Teleostei</taxon>
        <taxon>Neoteleostei</taxon>
        <taxon>Acanthomorphata</taxon>
        <taxon>Zeiogadaria</taxon>
        <taxon>Gadariae</taxon>
        <taxon>Gadiformes</taxon>
        <taxon>Gadoidei</taxon>
        <taxon>Merlucciidae</taxon>
        <taxon>Merluccius</taxon>
    </lineage>
</organism>
<keyword evidence="4" id="KW-0677">Repeat</keyword>
<keyword evidence="7" id="KW-1015">Disulfide bond</keyword>
<evidence type="ECO:0000256" key="7">
    <source>
        <dbReference type="ARBA" id="ARBA00023157"/>
    </source>
</evidence>
<dbReference type="Gene3D" id="2.20.100.10">
    <property type="entry name" value="Thrombospondin type-1 (TSP1) repeat"/>
    <property type="match status" value="10"/>
</dbReference>
<feature type="compositionally biased region" description="Basic and acidic residues" evidence="9">
    <location>
        <begin position="356"/>
        <end position="398"/>
    </location>
</feature>
<evidence type="ECO:0000256" key="10">
    <source>
        <dbReference type="SAM" id="Phobius"/>
    </source>
</evidence>
<feature type="compositionally biased region" description="Basic residues" evidence="9">
    <location>
        <begin position="442"/>
        <end position="451"/>
    </location>
</feature>
<evidence type="ECO:0000313" key="14">
    <source>
        <dbReference type="Proteomes" id="UP001174136"/>
    </source>
</evidence>
<evidence type="ECO:0000256" key="8">
    <source>
        <dbReference type="ARBA" id="ARBA00023180"/>
    </source>
</evidence>
<dbReference type="FunFam" id="2.20.100.10:FF:000050">
    <property type="entry name" value="Thrombospondin type 1 domain containing 7B"/>
    <property type="match status" value="1"/>
</dbReference>
<dbReference type="FunFam" id="2.20.100.10:FF:000019">
    <property type="entry name" value="Thrombospondin type 1 domain containing 7A"/>
    <property type="match status" value="1"/>
</dbReference>
<dbReference type="InterPro" id="IPR000884">
    <property type="entry name" value="TSP1_rpt"/>
</dbReference>
<evidence type="ECO:0000256" key="2">
    <source>
        <dbReference type="ARBA" id="ARBA00022692"/>
    </source>
</evidence>
<dbReference type="InterPro" id="IPR056991">
    <property type="entry name" value="TSP1_TSH7A-B_C"/>
</dbReference>
<dbReference type="GO" id="GO:0005886">
    <property type="term" value="C:plasma membrane"/>
    <property type="evidence" value="ECO:0007669"/>
    <property type="project" value="TreeGrafter"/>
</dbReference>
<evidence type="ECO:0000256" key="11">
    <source>
        <dbReference type="SAM" id="SignalP"/>
    </source>
</evidence>
<evidence type="ECO:0000256" key="5">
    <source>
        <dbReference type="ARBA" id="ARBA00022989"/>
    </source>
</evidence>
<dbReference type="FunFam" id="2.20.100.10:FF:000018">
    <property type="entry name" value="Thrombospondin type 1 domain containing 7A"/>
    <property type="match status" value="1"/>
</dbReference>
<feature type="compositionally biased region" description="Basic and acidic residues" evidence="9">
    <location>
        <begin position="474"/>
        <end position="502"/>
    </location>
</feature>
<dbReference type="PROSITE" id="PS50092">
    <property type="entry name" value="TSP1"/>
    <property type="match status" value="12"/>
</dbReference>
<dbReference type="InterPro" id="IPR017888">
    <property type="entry name" value="CYC/TB1_R_domain"/>
</dbReference>
<dbReference type="InterPro" id="IPR044004">
    <property type="entry name" value="TSP1_spondin_dom"/>
</dbReference>
<name>A0AA47MWZ7_MERPO</name>
<dbReference type="PANTHER" id="PTHR11311">
    <property type="entry name" value="SPONDIN"/>
    <property type="match status" value="1"/>
</dbReference>
<reference evidence="13" key="1">
    <citation type="journal article" date="2023" name="Front. Mar. Sci.">
        <title>A new Merluccius polli reference genome to investigate the effects of global change in West African waters.</title>
        <authorList>
            <person name="Mateo J.L."/>
            <person name="Blanco-Fernandez C."/>
            <person name="Garcia-Vazquez E."/>
            <person name="Machado-Schiaffino G."/>
        </authorList>
    </citation>
    <scope>NUCLEOTIDE SEQUENCE</scope>
    <source>
        <strain evidence="13">C29</strain>
        <tissue evidence="13">Fin</tissue>
    </source>
</reference>
<feature type="signal peptide" evidence="11">
    <location>
        <begin position="1"/>
        <end position="22"/>
    </location>
</feature>
<feature type="compositionally biased region" description="Basic residues" evidence="9">
    <location>
        <begin position="503"/>
        <end position="512"/>
    </location>
</feature>
<dbReference type="GO" id="GO:0030036">
    <property type="term" value="P:actin cytoskeleton organization"/>
    <property type="evidence" value="ECO:0007669"/>
    <property type="project" value="TreeGrafter"/>
</dbReference>
<keyword evidence="3 11" id="KW-0732">Signal</keyword>
<dbReference type="Proteomes" id="UP001174136">
    <property type="component" value="Unassembled WGS sequence"/>
</dbReference>
<dbReference type="EMBL" id="JAOPHQ010002284">
    <property type="protein sequence ID" value="KAK0147715.1"/>
    <property type="molecule type" value="Genomic_DNA"/>
</dbReference>
<feature type="domain" description="R" evidence="12">
    <location>
        <begin position="473"/>
        <end position="491"/>
    </location>
</feature>
<gene>
    <name evidence="13" type="primary">thsd7aa_0</name>
    <name evidence="13" type="ORF">N1851_012567</name>
</gene>
<dbReference type="Pfam" id="PF00090">
    <property type="entry name" value="TSP_1"/>
    <property type="match status" value="4"/>
</dbReference>
<protein>
    <submittedName>
        <fullName evidence="13">Thrombospondin type-1 domain-containing protein 7A</fullName>
    </submittedName>
</protein>
<dbReference type="InterPro" id="IPR036383">
    <property type="entry name" value="TSP1_rpt_sf"/>
</dbReference>
<evidence type="ECO:0000256" key="1">
    <source>
        <dbReference type="ARBA" id="ARBA00004479"/>
    </source>
</evidence>
<dbReference type="FunFam" id="2.20.100.10:FF:000020">
    <property type="entry name" value="Thrombospondin type 1 domain containing 7A"/>
    <property type="match status" value="1"/>
</dbReference>
<feature type="compositionally biased region" description="Basic and acidic residues" evidence="9">
    <location>
        <begin position="275"/>
        <end position="290"/>
    </location>
</feature>
<dbReference type="InterPro" id="IPR051418">
    <property type="entry name" value="Spondin/Thrombospondin_T1"/>
</dbReference>
<dbReference type="Pfam" id="PF19028">
    <property type="entry name" value="TSP1_spondin"/>
    <property type="match status" value="5"/>
</dbReference>
<keyword evidence="5 10" id="KW-1133">Transmembrane helix</keyword>
<evidence type="ECO:0000256" key="4">
    <source>
        <dbReference type="ARBA" id="ARBA00022737"/>
    </source>
</evidence>
<dbReference type="FunFam" id="2.20.100.10:FF:000027">
    <property type="entry name" value="Thrombospondin type 1 domain containing 7A"/>
    <property type="match status" value="1"/>
</dbReference>
<proteinExistence type="predicted"/>
<dbReference type="FunFam" id="2.20.100.10:FF:000031">
    <property type="entry name" value="Thrombospondin type 1 domain containing 7A"/>
    <property type="match status" value="1"/>
</dbReference>
<dbReference type="PANTHER" id="PTHR11311:SF8">
    <property type="entry name" value="THROMBOSPONDIN TYPE-1 DOMAIN-CONTAINING PROTEIN 7A"/>
    <property type="match status" value="1"/>
</dbReference>
<dbReference type="FunFam" id="2.20.100.10:FF:000017">
    <property type="entry name" value="Thrombospondin type 1 domain containing 7A"/>
    <property type="match status" value="1"/>
</dbReference>
<keyword evidence="6 10" id="KW-0472">Membrane</keyword>
<feature type="chain" id="PRO_5041361499" evidence="11">
    <location>
        <begin position="23"/>
        <end position="1952"/>
    </location>
</feature>
<evidence type="ECO:0000259" key="12">
    <source>
        <dbReference type="PROSITE" id="PS51370"/>
    </source>
</evidence>
<evidence type="ECO:0000256" key="9">
    <source>
        <dbReference type="SAM" id="MobiDB-lite"/>
    </source>
</evidence>
<dbReference type="SMART" id="SM00209">
    <property type="entry name" value="TSP1"/>
    <property type="match status" value="11"/>
</dbReference>
<feature type="region of interest" description="Disordered" evidence="9">
    <location>
        <begin position="231"/>
        <end position="521"/>
    </location>
</feature>
<feature type="compositionally biased region" description="Basic and acidic residues" evidence="9">
    <location>
        <begin position="323"/>
        <end position="350"/>
    </location>
</feature>
<accession>A0AA47MWZ7</accession>
<dbReference type="SUPFAM" id="SSF82895">
    <property type="entry name" value="TSP-1 type 1 repeat"/>
    <property type="match status" value="9"/>
</dbReference>
<keyword evidence="14" id="KW-1185">Reference proteome</keyword>
<feature type="transmembrane region" description="Helical" evidence="10">
    <location>
        <begin position="1901"/>
        <end position="1924"/>
    </location>
</feature>
<evidence type="ECO:0000256" key="6">
    <source>
        <dbReference type="ARBA" id="ARBA00023136"/>
    </source>
</evidence>
<comment type="caution">
    <text evidence="13">The sequence shown here is derived from an EMBL/GenBank/DDBJ whole genome shotgun (WGS) entry which is preliminary data.</text>
</comment>
<feature type="compositionally biased region" description="Basic and acidic residues" evidence="9">
    <location>
        <begin position="405"/>
        <end position="441"/>
    </location>
</feature>
<feature type="compositionally biased region" description="Basic and acidic residues" evidence="9">
    <location>
        <begin position="234"/>
        <end position="246"/>
    </location>
</feature>